<dbReference type="RefSeq" id="WP_081154720.1">
    <property type="nucleotide sequence ID" value="NZ_LVYD01000079.1"/>
</dbReference>
<dbReference type="AlphaFoldDB" id="A0A1V9FMD1"/>
<keyword evidence="10" id="KW-1185">Reference proteome</keyword>
<dbReference type="STRING" id="1703345.A3860_37520"/>
<dbReference type="InterPro" id="IPR011990">
    <property type="entry name" value="TPR-like_helical_dom_sf"/>
</dbReference>
<dbReference type="PROSITE" id="PS51257">
    <property type="entry name" value="PROKAR_LIPOPROTEIN"/>
    <property type="match status" value="1"/>
</dbReference>
<feature type="chain" id="PRO_5012076824" evidence="6">
    <location>
        <begin position="21"/>
        <end position="610"/>
    </location>
</feature>
<evidence type="ECO:0000259" key="7">
    <source>
        <dbReference type="Pfam" id="PF07980"/>
    </source>
</evidence>
<evidence type="ECO:0000256" key="3">
    <source>
        <dbReference type="ARBA" id="ARBA00022729"/>
    </source>
</evidence>
<keyword evidence="4" id="KW-0472">Membrane</keyword>
<dbReference type="SUPFAM" id="SSF48452">
    <property type="entry name" value="TPR-like"/>
    <property type="match status" value="1"/>
</dbReference>
<evidence type="ECO:0000256" key="2">
    <source>
        <dbReference type="ARBA" id="ARBA00006275"/>
    </source>
</evidence>
<dbReference type="Pfam" id="PF14322">
    <property type="entry name" value="SusD-like_3"/>
    <property type="match status" value="1"/>
</dbReference>
<dbReference type="Proteomes" id="UP000192796">
    <property type="component" value="Unassembled WGS sequence"/>
</dbReference>
<feature type="domain" description="RagB/SusD" evidence="7">
    <location>
        <begin position="328"/>
        <end position="610"/>
    </location>
</feature>
<accession>A0A1V9FMD1</accession>
<gene>
    <name evidence="9" type="ORF">A3860_37520</name>
</gene>
<name>A0A1V9FMD1_9BACT</name>
<dbReference type="Pfam" id="PF07980">
    <property type="entry name" value="SusD_RagB"/>
    <property type="match status" value="1"/>
</dbReference>
<protein>
    <submittedName>
        <fullName evidence="9">Carbohydrate-binding protein SusD</fullName>
    </submittedName>
</protein>
<evidence type="ECO:0000313" key="10">
    <source>
        <dbReference type="Proteomes" id="UP000192796"/>
    </source>
</evidence>
<feature type="domain" description="SusD-like N-terminal" evidence="8">
    <location>
        <begin position="104"/>
        <end position="229"/>
    </location>
</feature>
<sequence length="610" mass="68222">MKPISILFAGLLFAALLAVSCNKDYLEKPQGGTFTVDTVFHTKLNASGAVAQMYNLCVPSGFPKNTNYDMTRPDMVTDELYMIHPEYDWMVNVGSFVTGTATVDGTIDRGGFGSHYLGIRQANLVLKNIDAVTDADEGWKTQVKGQALFCRALQHFELFRQYGGIPLITEPLDGSKQLNIHRSSVATTVDSMVSWCDQAVALLPASWGATEYGRATSLAAKALKARVLLFAASPLYNTPPSMQTAVDGARFGNMHDTVVAYATYDKQRWLAAAKAAKDVIDAAPAAGISLYYTGKAETTPNDDAYAGMGDYEAVSNVYANPELILINTLSNDASSYGGWYWGLWMTSKVREGGWAFKNNVPVEFLQQYEKRDGTKWTLPLTSTGDDFPTWIKAQNLDPRFYQTITYDGMWYNSQRGVLSYYLGNGAQYPTTDFGHSDVGDDGYALETYKFVARVDNFNDKHFAWPVFRLAEFYLSYAEALNEFQGPQGEATTYLNKVRKRAGMPDKNPASQDDFRDAVQNERTIEFAYEGFRLNDLQRWLKAYDVLNGTLHGIQTKANATSGVLKRNWKVVDFMRRTFLKRYYYLPFPSSQVSDNYLGDGKDWNGQNPGW</sequence>
<dbReference type="InterPro" id="IPR033985">
    <property type="entry name" value="SusD-like_N"/>
</dbReference>
<dbReference type="EMBL" id="LVYD01000079">
    <property type="protein sequence ID" value="OQP59451.1"/>
    <property type="molecule type" value="Genomic_DNA"/>
</dbReference>
<comment type="caution">
    <text evidence="9">The sequence shown here is derived from an EMBL/GenBank/DDBJ whole genome shotgun (WGS) entry which is preliminary data.</text>
</comment>
<comment type="similarity">
    <text evidence="2">Belongs to the SusD family.</text>
</comment>
<feature type="signal peptide" evidence="6">
    <location>
        <begin position="1"/>
        <end position="20"/>
    </location>
</feature>
<evidence type="ECO:0000256" key="6">
    <source>
        <dbReference type="SAM" id="SignalP"/>
    </source>
</evidence>
<evidence type="ECO:0000259" key="8">
    <source>
        <dbReference type="Pfam" id="PF14322"/>
    </source>
</evidence>
<dbReference type="OrthoDB" id="5694214at2"/>
<evidence type="ECO:0000313" key="9">
    <source>
        <dbReference type="EMBL" id="OQP59451.1"/>
    </source>
</evidence>
<organism evidence="9 10">
    <name type="scientific">Niastella vici</name>
    <dbReference type="NCBI Taxonomy" id="1703345"/>
    <lineage>
        <taxon>Bacteria</taxon>
        <taxon>Pseudomonadati</taxon>
        <taxon>Bacteroidota</taxon>
        <taxon>Chitinophagia</taxon>
        <taxon>Chitinophagales</taxon>
        <taxon>Chitinophagaceae</taxon>
        <taxon>Niastella</taxon>
    </lineage>
</organism>
<evidence type="ECO:0000256" key="5">
    <source>
        <dbReference type="ARBA" id="ARBA00023237"/>
    </source>
</evidence>
<comment type="subcellular location">
    <subcellularLocation>
        <location evidence="1">Cell outer membrane</location>
    </subcellularLocation>
</comment>
<dbReference type="Gene3D" id="1.25.40.390">
    <property type="match status" value="1"/>
</dbReference>
<keyword evidence="3 6" id="KW-0732">Signal</keyword>
<dbReference type="InterPro" id="IPR012944">
    <property type="entry name" value="SusD_RagB_dom"/>
</dbReference>
<proteinExistence type="inferred from homology"/>
<evidence type="ECO:0000256" key="4">
    <source>
        <dbReference type="ARBA" id="ARBA00023136"/>
    </source>
</evidence>
<evidence type="ECO:0000256" key="1">
    <source>
        <dbReference type="ARBA" id="ARBA00004442"/>
    </source>
</evidence>
<reference evidence="9 10" key="1">
    <citation type="submission" date="2016-03" db="EMBL/GenBank/DDBJ databases">
        <title>Niastella vici sp. nov., isolated from farmland soil.</title>
        <authorList>
            <person name="Chen L."/>
            <person name="Wang D."/>
            <person name="Yang S."/>
            <person name="Wang G."/>
        </authorList>
    </citation>
    <scope>NUCLEOTIDE SEQUENCE [LARGE SCALE GENOMIC DNA]</scope>
    <source>
        <strain evidence="9 10">DJ57</strain>
    </source>
</reference>
<keyword evidence="5" id="KW-0998">Cell outer membrane</keyword>
<dbReference type="GO" id="GO:0009279">
    <property type="term" value="C:cell outer membrane"/>
    <property type="evidence" value="ECO:0007669"/>
    <property type="project" value="UniProtKB-SubCell"/>
</dbReference>